<dbReference type="InterPro" id="IPR001005">
    <property type="entry name" value="SANT/Myb"/>
</dbReference>
<dbReference type="Pfam" id="PF13921">
    <property type="entry name" value="Myb_DNA-bind_6"/>
    <property type="match status" value="1"/>
</dbReference>
<keyword evidence="4" id="KW-1185">Reference proteome</keyword>
<accession>A0A6A7ABE1</accession>
<reference evidence="3" key="1">
    <citation type="journal article" date="2020" name="Stud. Mycol.">
        <title>101 Dothideomycetes genomes: a test case for predicting lifestyles and emergence of pathogens.</title>
        <authorList>
            <person name="Haridas S."/>
            <person name="Albert R."/>
            <person name="Binder M."/>
            <person name="Bloem J."/>
            <person name="Labutti K."/>
            <person name="Salamov A."/>
            <person name="Andreopoulos B."/>
            <person name="Baker S."/>
            <person name="Barry K."/>
            <person name="Bills G."/>
            <person name="Bluhm B."/>
            <person name="Cannon C."/>
            <person name="Castanera R."/>
            <person name="Culley D."/>
            <person name="Daum C."/>
            <person name="Ezra D."/>
            <person name="Gonzalez J."/>
            <person name="Henrissat B."/>
            <person name="Kuo A."/>
            <person name="Liang C."/>
            <person name="Lipzen A."/>
            <person name="Lutzoni F."/>
            <person name="Magnuson J."/>
            <person name="Mondo S."/>
            <person name="Nolan M."/>
            <person name="Ohm R."/>
            <person name="Pangilinan J."/>
            <person name="Park H.-J."/>
            <person name="Ramirez L."/>
            <person name="Alfaro M."/>
            <person name="Sun H."/>
            <person name="Tritt A."/>
            <person name="Yoshinaga Y."/>
            <person name="Zwiers L.-H."/>
            <person name="Turgeon B."/>
            <person name="Goodwin S."/>
            <person name="Spatafora J."/>
            <person name="Crous P."/>
            <person name="Grigoriev I."/>
        </authorList>
    </citation>
    <scope>NUCLEOTIDE SEQUENCE</scope>
    <source>
        <strain evidence="3">CBS 113818</strain>
    </source>
</reference>
<name>A0A6A7ABE1_9PLEO</name>
<dbReference type="Proteomes" id="UP000799424">
    <property type="component" value="Unassembled WGS sequence"/>
</dbReference>
<dbReference type="EMBL" id="MU006220">
    <property type="protein sequence ID" value="KAF2830184.1"/>
    <property type="molecule type" value="Genomic_DNA"/>
</dbReference>
<evidence type="ECO:0000313" key="3">
    <source>
        <dbReference type="EMBL" id="KAF2830184.1"/>
    </source>
</evidence>
<dbReference type="PROSITE" id="PS50090">
    <property type="entry name" value="MYB_LIKE"/>
    <property type="match status" value="1"/>
</dbReference>
<feature type="non-terminal residue" evidence="3">
    <location>
        <position position="174"/>
    </location>
</feature>
<dbReference type="AlphaFoldDB" id="A0A6A7ABE1"/>
<dbReference type="PANTHER" id="PTHR23246">
    <property type="entry name" value="NEW-GLUE PROTEIN"/>
    <property type="match status" value="1"/>
</dbReference>
<dbReference type="PANTHER" id="PTHR23246:SF13">
    <property type="entry name" value="GH12359P"/>
    <property type="match status" value="1"/>
</dbReference>
<evidence type="ECO:0000256" key="1">
    <source>
        <dbReference type="SAM" id="MobiDB-lite"/>
    </source>
</evidence>
<dbReference type="InterPro" id="IPR009057">
    <property type="entry name" value="Homeodomain-like_sf"/>
</dbReference>
<sequence>MHSAALITPPTSIASTDARGHSSWKAKDDEVLIQARAQGLNWNQISPKHFPTKSANACRKRHERLMERENNEQCDGVKLEDLAQAYMDVRREAWSILAARVGEKWTLVEQKCMDRGLGSLVQAARAAQRKSDEGLGEEPADMLPSIPENHFVTYAGGYPSPQSRVPSIQSMIHP</sequence>
<feature type="domain" description="Myb-like" evidence="2">
    <location>
        <begin position="16"/>
        <end position="66"/>
    </location>
</feature>
<gene>
    <name evidence="3" type="ORF">CC86DRAFT_286076</name>
</gene>
<dbReference type="InterPro" id="IPR053095">
    <property type="entry name" value="Actin-binding/GATA_Znf"/>
</dbReference>
<evidence type="ECO:0000313" key="4">
    <source>
        <dbReference type="Proteomes" id="UP000799424"/>
    </source>
</evidence>
<feature type="region of interest" description="Disordered" evidence="1">
    <location>
        <begin position="1"/>
        <end position="21"/>
    </location>
</feature>
<dbReference type="Gene3D" id="1.10.10.60">
    <property type="entry name" value="Homeodomain-like"/>
    <property type="match status" value="1"/>
</dbReference>
<protein>
    <recommendedName>
        <fullName evidence="2">Myb-like domain-containing protein</fullName>
    </recommendedName>
</protein>
<evidence type="ECO:0000259" key="2">
    <source>
        <dbReference type="PROSITE" id="PS50090"/>
    </source>
</evidence>
<proteinExistence type="predicted"/>
<dbReference type="OrthoDB" id="4151352at2759"/>
<dbReference type="CDD" id="cd00167">
    <property type="entry name" value="SANT"/>
    <property type="match status" value="1"/>
</dbReference>
<dbReference type="SUPFAM" id="SSF46689">
    <property type="entry name" value="Homeodomain-like"/>
    <property type="match status" value="1"/>
</dbReference>
<organism evidence="3 4">
    <name type="scientific">Ophiobolus disseminans</name>
    <dbReference type="NCBI Taxonomy" id="1469910"/>
    <lineage>
        <taxon>Eukaryota</taxon>
        <taxon>Fungi</taxon>
        <taxon>Dikarya</taxon>
        <taxon>Ascomycota</taxon>
        <taxon>Pezizomycotina</taxon>
        <taxon>Dothideomycetes</taxon>
        <taxon>Pleosporomycetidae</taxon>
        <taxon>Pleosporales</taxon>
        <taxon>Pleosporineae</taxon>
        <taxon>Phaeosphaeriaceae</taxon>
        <taxon>Ophiobolus</taxon>
    </lineage>
</organism>